<dbReference type="AlphaFoldDB" id="A0A3P8W6S2"/>
<dbReference type="GO" id="GO:0005737">
    <property type="term" value="C:cytoplasm"/>
    <property type="evidence" value="ECO:0007669"/>
    <property type="project" value="TreeGrafter"/>
</dbReference>
<keyword evidence="2" id="KW-1185">Reference proteome</keyword>
<reference evidence="1" key="3">
    <citation type="submission" date="2025-09" db="UniProtKB">
        <authorList>
            <consortium name="Ensembl"/>
        </authorList>
    </citation>
    <scope>IDENTIFICATION</scope>
</reference>
<accession>A0A3P8W6S2</accession>
<proteinExistence type="predicted"/>
<dbReference type="PANTHER" id="PTHR15811">
    <property type="entry name" value="MTH938 DOMAIN-CONTAINING PROTEIN"/>
    <property type="match status" value="1"/>
</dbReference>
<dbReference type="Pfam" id="PF04430">
    <property type="entry name" value="DUF498"/>
    <property type="match status" value="1"/>
</dbReference>
<dbReference type="Ensembl" id="ENSCSET00000021595.1">
    <property type="protein sequence ID" value="ENSCSEP00000021321.1"/>
    <property type="gene ID" value="ENSCSEG00000013602.1"/>
</dbReference>
<dbReference type="Proteomes" id="UP000265120">
    <property type="component" value="Chromosome 4"/>
</dbReference>
<evidence type="ECO:0000313" key="1">
    <source>
        <dbReference type="Ensembl" id="ENSCSEP00000021321.1"/>
    </source>
</evidence>
<name>A0A3P8W6S2_CYNSE</name>
<organism evidence="1 2">
    <name type="scientific">Cynoglossus semilaevis</name>
    <name type="common">Tongue sole</name>
    <dbReference type="NCBI Taxonomy" id="244447"/>
    <lineage>
        <taxon>Eukaryota</taxon>
        <taxon>Metazoa</taxon>
        <taxon>Chordata</taxon>
        <taxon>Craniata</taxon>
        <taxon>Vertebrata</taxon>
        <taxon>Euteleostomi</taxon>
        <taxon>Actinopterygii</taxon>
        <taxon>Neopterygii</taxon>
        <taxon>Teleostei</taxon>
        <taxon>Neoteleostei</taxon>
        <taxon>Acanthomorphata</taxon>
        <taxon>Carangaria</taxon>
        <taxon>Pleuronectiformes</taxon>
        <taxon>Pleuronectoidei</taxon>
        <taxon>Cynoglossidae</taxon>
        <taxon>Cynoglossinae</taxon>
        <taxon>Cynoglossus</taxon>
    </lineage>
</organism>
<dbReference type="SUPFAM" id="SSF64076">
    <property type="entry name" value="MTH938-like"/>
    <property type="match status" value="1"/>
</dbReference>
<dbReference type="GeneTree" id="ENSGT00390000011958"/>
<evidence type="ECO:0000313" key="2">
    <source>
        <dbReference type="Proteomes" id="UP000265120"/>
    </source>
</evidence>
<dbReference type="PANTHER" id="PTHR15811:SF5">
    <property type="entry name" value="MTH938 DOMAIN-CONTAINING PROTEIN"/>
    <property type="match status" value="1"/>
</dbReference>
<reference evidence="1" key="2">
    <citation type="submission" date="2025-08" db="UniProtKB">
        <authorList>
            <consortium name="Ensembl"/>
        </authorList>
    </citation>
    <scope>IDENTIFICATION</scope>
</reference>
<dbReference type="GO" id="GO:0045600">
    <property type="term" value="P:positive regulation of fat cell differentiation"/>
    <property type="evidence" value="ECO:0007669"/>
    <property type="project" value="TreeGrafter"/>
</dbReference>
<dbReference type="InterPro" id="IPR036748">
    <property type="entry name" value="MTH938-like_sf"/>
</dbReference>
<protein>
    <submittedName>
        <fullName evidence="1">Adipogenesis associated, Mth938 domain containing</fullName>
    </submittedName>
</protein>
<dbReference type="InterPro" id="IPR007523">
    <property type="entry name" value="NDUFAF3/AAMDC"/>
</dbReference>
<dbReference type="Gene3D" id="3.40.1230.10">
    <property type="entry name" value="MTH938-like"/>
    <property type="match status" value="2"/>
</dbReference>
<reference evidence="1 2" key="1">
    <citation type="journal article" date="2014" name="Nat. Genet.">
        <title>Whole-genome sequence of a flatfish provides insights into ZW sex chromosome evolution and adaptation to a benthic lifestyle.</title>
        <authorList>
            <person name="Chen S."/>
            <person name="Zhang G."/>
            <person name="Shao C."/>
            <person name="Huang Q."/>
            <person name="Liu G."/>
            <person name="Zhang P."/>
            <person name="Song W."/>
            <person name="An N."/>
            <person name="Chalopin D."/>
            <person name="Volff J.N."/>
            <person name="Hong Y."/>
            <person name="Li Q."/>
            <person name="Sha Z."/>
            <person name="Zhou H."/>
            <person name="Xie M."/>
            <person name="Yu Q."/>
            <person name="Liu Y."/>
            <person name="Xiang H."/>
            <person name="Wang N."/>
            <person name="Wu K."/>
            <person name="Yang C."/>
            <person name="Zhou Q."/>
            <person name="Liao X."/>
            <person name="Yang L."/>
            <person name="Hu Q."/>
            <person name="Zhang J."/>
            <person name="Meng L."/>
            <person name="Jin L."/>
            <person name="Tian Y."/>
            <person name="Lian J."/>
            <person name="Yang J."/>
            <person name="Miao G."/>
            <person name="Liu S."/>
            <person name="Liang Z."/>
            <person name="Yan F."/>
            <person name="Li Y."/>
            <person name="Sun B."/>
            <person name="Zhang H."/>
            <person name="Zhang J."/>
            <person name="Zhu Y."/>
            <person name="Du M."/>
            <person name="Zhao Y."/>
            <person name="Schartl M."/>
            <person name="Tang Q."/>
            <person name="Wang J."/>
        </authorList>
    </citation>
    <scope>NUCLEOTIDE SEQUENCE</scope>
</reference>
<sequence>MTSPEIDCLSWGLMKVKGCSSSYKDCKVWPGGSRTWDWRETGTNVPPSTLDYVERAGVSVTVLQTEKAVAEYNRLVRQGAKVGGVFHSTC</sequence>